<feature type="region of interest" description="Disordered" evidence="2">
    <location>
        <begin position="388"/>
        <end position="422"/>
    </location>
</feature>
<dbReference type="InterPro" id="IPR005656">
    <property type="entry name" value="MmgE_PrpD"/>
</dbReference>
<comment type="caution">
    <text evidence="5">The sequence shown here is derived from an EMBL/GenBank/DDBJ whole genome shotgun (WGS) entry which is preliminary data.</text>
</comment>
<protein>
    <submittedName>
        <fullName evidence="5">MmgE/PrpD family protein</fullName>
    </submittedName>
</protein>
<keyword evidence="6" id="KW-1185">Reference proteome</keyword>
<dbReference type="PANTHER" id="PTHR16943">
    <property type="entry name" value="2-METHYLCITRATE DEHYDRATASE-RELATED"/>
    <property type="match status" value="1"/>
</dbReference>
<evidence type="ECO:0000256" key="2">
    <source>
        <dbReference type="SAM" id="MobiDB-lite"/>
    </source>
</evidence>
<dbReference type="Pfam" id="PF19305">
    <property type="entry name" value="MmgE_PrpD_C"/>
    <property type="match status" value="1"/>
</dbReference>
<comment type="similarity">
    <text evidence="1">Belongs to the PrpD family.</text>
</comment>
<evidence type="ECO:0000259" key="4">
    <source>
        <dbReference type="Pfam" id="PF19305"/>
    </source>
</evidence>
<dbReference type="InterPro" id="IPR045336">
    <property type="entry name" value="MmgE_PrpD_N"/>
</dbReference>
<dbReference type="Gene3D" id="1.10.4100.10">
    <property type="entry name" value="2-methylcitrate dehydratase PrpD"/>
    <property type="match status" value="1"/>
</dbReference>
<reference evidence="5 6" key="1">
    <citation type="submission" date="2021-02" db="EMBL/GenBank/DDBJ databases">
        <title>Whole genome sequencing of Streptomyces actuosus VRA1.</title>
        <authorList>
            <person name="Sen G."/>
            <person name="Sen A."/>
        </authorList>
    </citation>
    <scope>NUCLEOTIDE SEQUENCE [LARGE SCALE GENOMIC DNA]</scope>
    <source>
        <strain evidence="5 6">VRA1</strain>
    </source>
</reference>
<feature type="domain" description="MmgE/PrpD C-terminal" evidence="4">
    <location>
        <begin position="264"/>
        <end position="432"/>
    </location>
</feature>
<feature type="compositionally biased region" description="Basic and acidic residues" evidence="2">
    <location>
        <begin position="388"/>
        <end position="412"/>
    </location>
</feature>
<dbReference type="Gene3D" id="3.30.1330.120">
    <property type="entry name" value="2-methylcitrate dehydratase PrpD"/>
    <property type="match status" value="1"/>
</dbReference>
<dbReference type="Proteomes" id="UP000788262">
    <property type="component" value="Unassembled WGS sequence"/>
</dbReference>
<dbReference type="PANTHER" id="PTHR16943:SF8">
    <property type="entry name" value="2-METHYLCITRATE DEHYDRATASE"/>
    <property type="match status" value="1"/>
</dbReference>
<accession>A0ABS2VX23</accession>
<organism evidence="5 6">
    <name type="scientific">Streptomyces actuosus</name>
    <dbReference type="NCBI Taxonomy" id="1885"/>
    <lineage>
        <taxon>Bacteria</taxon>
        <taxon>Bacillati</taxon>
        <taxon>Actinomycetota</taxon>
        <taxon>Actinomycetes</taxon>
        <taxon>Kitasatosporales</taxon>
        <taxon>Streptomycetaceae</taxon>
        <taxon>Streptomyces</taxon>
    </lineage>
</organism>
<evidence type="ECO:0000313" key="5">
    <source>
        <dbReference type="EMBL" id="MBN0047579.1"/>
    </source>
</evidence>
<feature type="domain" description="MmgE/PrpD N-terminal" evidence="3">
    <location>
        <begin position="7"/>
        <end position="242"/>
    </location>
</feature>
<dbReference type="InterPro" id="IPR042183">
    <property type="entry name" value="MmgE/PrpD_sf_1"/>
</dbReference>
<evidence type="ECO:0000256" key="1">
    <source>
        <dbReference type="ARBA" id="ARBA00006174"/>
    </source>
</evidence>
<gene>
    <name evidence="5" type="ORF">JS756_26430</name>
</gene>
<dbReference type="Pfam" id="PF03972">
    <property type="entry name" value="MmgE_PrpD_N"/>
    <property type="match status" value="1"/>
</dbReference>
<evidence type="ECO:0000259" key="3">
    <source>
        <dbReference type="Pfam" id="PF03972"/>
    </source>
</evidence>
<dbReference type="InterPro" id="IPR045337">
    <property type="entry name" value="MmgE_PrpD_C"/>
</dbReference>
<sequence>MADLESELARYTQRLADKRLGEEDLHTIKRSVIDSYAGICASMTDRKLLDRFRRVTEGPGAGSDSAVWGVGRESGIADAVFLDTVLARRSDLLNTYVSPNGMGGIHPSDNVALAWVLGDWLKWNGHQFLNSVNLFFHLSALLADHYDPEESGFDHDAAALFWTAFAIGQALGLSETQLIEAQRIAGGFGYTSNQAAVGEVTDWKHCTYASCAARGLEAARLARAGFTGAQRIYQGEFGADHFFRHRGTALDGEPDLTRIIFKRWPALFYCQTPIDVALELSSGFDGADDIRAVTVETYGRAIRNGATASASHPVSRAGRTPSLPYCVATALLKPVEYSDFEAERARDPQLRQLMEKIDVREDAAMTRKFPPMTPCRISVTLRDGDVVRGERDFSRGDPHDPLSDDDVSDKLRANLSPVAPPTDRGEILADLWGLERLEDLSPLLTPLKQDLATTGP</sequence>
<dbReference type="EMBL" id="JAFFZS010000027">
    <property type="protein sequence ID" value="MBN0047579.1"/>
    <property type="molecule type" value="Genomic_DNA"/>
</dbReference>
<evidence type="ECO:0000313" key="6">
    <source>
        <dbReference type="Proteomes" id="UP000788262"/>
    </source>
</evidence>
<dbReference type="InterPro" id="IPR036148">
    <property type="entry name" value="MmgE/PrpD_sf"/>
</dbReference>
<dbReference type="InterPro" id="IPR042188">
    <property type="entry name" value="MmgE/PrpD_sf_2"/>
</dbReference>
<dbReference type="SUPFAM" id="SSF103378">
    <property type="entry name" value="2-methylcitrate dehydratase PrpD"/>
    <property type="match status" value="1"/>
</dbReference>
<name>A0ABS2VX23_STRAS</name>
<dbReference type="RefSeq" id="WP_205385715.1">
    <property type="nucleotide sequence ID" value="NZ_JAFFZS010000027.1"/>
</dbReference>
<proteinExistence type="inferred from homology"/>